<dbReference type="CDD" id="cd07571">
    <property type="entry name" value="ALP_N-acyl_transferase"/>
    <property type="match status" value="1"/>
</dbReference>
<accession>A0A7X4GEP0</accession>
<dbReference type="HAMAP" id="MF_01148">
    <property type="entry name" value="Lnt"/>
    <property type="match status" value="1"/>
</dbReference>
<comment type="caution">
    <text evidence="11">The sequence shown here is derived from an EMBL/GenBank/DDBJ whole genome shotgun (WGS) entry which is preliminary data.</text>
</comment>
<evidence type="ECO:0000259" key="10">
    <source>
        <dbReference type="PROSITE" id="PS50263"/>
    </source>
</evidence>
<sequence length="571" mass="61053">MAMQSERRASPFPPFLASMLAPGKARGRALAAMAAGVLAACGFQPLALWPLTLLAIAWLLELAMQARTGRQVFALGWFFGLGHFTLGNNWIATAFTYQAEMPAWLGMIAVVLLALYLALFPAAATLAAWLLARPDRGQGQGRGRGRVRAFGALCLAFAATWIVTEWMRGWLFTGFAWNPLGVALLGPFDSRGLALLAPWIGTYGLSGVLVLLAAVPGVCARAAVPALSPTGADTAEGRVRWLWAVPVAGGAVALAAVMYLPASREVKGAVPYTLVQPDLRQEVIDDPRHYEPNFLKLAALSLPRRPGDRRLVLWPESGLGDFLRDGYPSYLYSAYTYAGDPVVARRRIGRVIGPYGLLLTGAVDLVIDRGDQVAARNSVTAIDGGGAILAGYSKAHLVPYGEYLPMRELLEPLGASRLVAGSLDFWPGPGPRTIDLGAYGEVGVQICYEIVFSGEVVDPANRPDYIFNPSNDGWFGSWGPPQHLAQARLRAIEEGLPVLRSTTTGISAVIDADGIVRAFVPRHRTGRLDGMIPPPHAPTAFARFGNALPLALCALLAFASLCVVALGRRRG</sequence>
<comment type="function">
    <text evidence="9">Catalyzes the phospholipid dependent N-acylation of the N-terminal cysteine of apolipoprotein, the last step in lipoprotein maturation.</text>
</comment>
<dbReference type="InterPro" id="IPR004563">
    <property type="entry name" value="Apolipo_AcylTrfase"/>
</dbReference>
<feature type="transmembrane region" description="Helical" evidence="9">
    <location>
        <begin position="547"/>
        <end position="567"/>
    </location>
</feature>
<dbReference type="InterPro" id="IPR003010">
    <property type="entry name" value="C-N_Hydrolase"/>
</dbReference>
<evidence type="ECO:0000256" key="8">
    <source>
        <dbReference type="ARBA" id="ARBA00023315"/>
    </source>
</evidence>
<proteinExistence type="inferred from homology"/>
<dbReference type="GO" id="GO:0042158">
    <property type="term" value="P:lipoprotein biosynthetic process"/>
    <property type="evidence" value="ECO:0007669"/>
    <property type="project" value="UniProtKB-UniRule"/>
</dbReference>
<dbReference type="NCBIfam" id="TIGR00546">
    <property type="entry name" value="lnt"/>
    <property type="match status" value="1"/>
</dbReference>
<protein>
    <recommendedName>
        <fullName evidence="9">Apolipoprotein N-acyltransferase</fullName>
        <shortName evidence="9">ALP N-acyltransferase</shortName>
        <ecNumber evidence="9">2.3.1.269</ecNumber>
    </recommendedName>
</protein>
<feature type="transmembrane region" description="Helical" evidence="9">
    <location>
        <begin position="103"/>
        <end position="131"/>
    </location>
</feature>
<dbReference type="PANTHER" id="PTHR38686">
    <property type="entry name" value="APOLIPOPROTEIN N-ACYLTRANSFERASE"/>
    <property type="match status" value="1"/>
</dbReference>
<feature type="transmembrane region" description="Helical" evidence="9">
    <location>
        <begin position="72"/>
        <end position="91"/>
    </location>
</feature>
<dbReference type="UniPathway" id="UPA00666"/>
<dbReference type="GO" id="GO:0005886">
    <property type="term" value="C:plasma membrane"/>
    <property type="evidence" value="ECO:0007669"/>
    <property type="project" value="UniProtKB-SubCell"/>
</dbReference>
<keyword evidence="12" id="KW-1185">Reference proteome</keyword>
<dbReference type="EC" id="2.3.1.269" evidence="9"/>
<evidence type="ECO:0000256" key="9">
    <source>
        <dbReference type="HAMAP-Rule" id="MF_01148"/>
    </source>
</evidence>
<keyword evidence="4 9" id="KW-0808">Transferase</keyword>
<evidence type="ECO:0000313" key="12">
    <source>
        <dbReference type="Proteomes" id="UP000465810"/>
    </source>
</evidence>
<dbReference type="PROSITE" id="PS50263">
    <property type="entry name" value="CN_HYDROLASE"/>
    <property type="match status" value="1"/>
</dbReference>
<evidence type="ECO:0000256" key="7">
    <source>
        <dbReference type="ARBA" id="ARBA00023136"/>
    </source>
</evidence>
<dbReference type="EMBL" id="WVTD01000001">
    <property type="protein sequence ID" value="MYL96377.1"/>
    <property type="molecule type" value="Genomic_DNA"/>
</dbReference>
<feature type="transmembrane region" description="Helical" evidence="9">
    <location>
        <begin position="197"/>
        <end position="220"/>
    </location>
</feature>
<feature type="transmembrane region" description="Helical" evidence="9">
    <location>
        <begin position="241"/>
        <end position="260"/>
    </location>
</feature>
<evidence type="ECO:0000313" key="11">
    <source>
        <dbReference type="EMBL" id="MYL96377.1"/>
    </source>
</evidence>
<dbReference type="SUPFAM" id="SSF56317">
    <property type="entry name" value="Carbon-nitrogen hydrolase"/>
    <property type="match status" value="1"/>
</dbReference>
<keyword evidence="6 9" id="KW-1133">Transmembrane helix</keyword>
<keyword evidence="5 9" id="KW-0812">Transmembrane</keyword>
<evidence type="ECO:0000256" key="5">
    <source>
        <dbReference type="ARBA" id="ARBA00022692"/>
    </source>
</evidence>
<name>A0A7X4GEP0_9SPHN</name>
<feature type="transmembrane region" description="Helical" evidence="9">
    <location>
        <begin position="37"/>
        <end position="60"/>
    </location>
</feature>
<gene>
    <name evidence="9 11" type="primary">lnt</name>
    <name evidence="11" type="ORF">GR702_01130</name>
</gene>
<dbReference type="InterPro" id="IPR036526">
    <property type="entry name" value="C-N_Hydrolase_sf"/>
</dbReference>
<comment type="catalytic activity">
    <reaction evidence="9">
        <text>N-terminal S-1,2-diacyl-sn-glyceryl-L-cysteinyl-[lipoprotein] + a glycerophospholipid = N-acyl-S-1,2-diacyl-sn-glyceryl-L-cysteinyl-[lipoprotein] + a 2-acyl-sn-glycero-3-phospholipid + H(+)</text>
        <dbReference type="Rhea" id="RHEA:48228"/>
        <dbReference type="Rhea" id="RHEA-COMP:14681"/>
        <dbReference type="Rhea" id="RHEA-COMP:14684"/>
        <dbReference type="ChEBI" id="CHEBI:15378"/>
        <dbReference type="ChEBI" id="CHEBI:136912"/>
        <dbReference type="ChEBI" id="CHEBI:140656"/>
        <dbReference type="ChEBI" id="CHEBI:140657"/>
        <dbReference type="ChEBI" id="CHEBI:140660"/>
        <dbReference type="EC" id="2.3.1.269"/>
    </reaction>
</comment>
<dbReference type="Proteomes" id="UP000465810">
    <property type="component" value="Unassembled WGS sequence"/>
</dbReference>
<evidence type="ECO:0000256" key="1">
    <source>
        <dbReference type="ARBA" id="ARBA00004651"/>
    </source>
</evidence>
<dbReference type="AlphaFoldDB" id="A0A7X4GEP0"/>
<dbReference type="PANTHER" id="PTHR38686:SF1">
    <property type="entry name" value="APOLIPOPROTEIN N-ACYLTRANSFERASE"/>
    <property type="match status" value="1"/>
</dbReference>
<evidence type="ECO:0000256" key="2">
    <source>
        <dbReference type="ARBA" id="ARBA00010065"/>
    </source>
</evidence>
<dbReference type="Gene3D" id="3.60.110.10">
    <property type="entry name" value="Carbon-nitrogen hydrolase"/>
    <property type="match status" value="1"/>
</dbReference>
<evidence type="ECO:0000256" key="4">
    <source>
        <dbReference type="ARBA" id="ARBA00022679"/>
    </source>
</evidence>
<comment type="pathway">
    <text evidence="9">Protein modification; lipoprotein biosynthesis (N-acyl transfer).</text>
</comment>
<comment type="subcellular location">
    <subcellularLocation>
        <location evidence="1 9">Cell membrane</location>
        <topology evidence="1 9">Multi-pass membrane protein</topology>
    </subcellularLocation>
</comment>
<dbReference type="GO" id="GO:0016410">
    <property type="term" value="F:N-acyltransferase activity"/>
    <property type="evidence" value="ECO:0007669"/>
    <property type="project" value="UniProtKB-UniRule"/>
</dbReference>
<dbReference type="InterPro" id="IPR045378">
    <property type="entry name" value="LNT_N"/>
</dbReference>
<organism evidence="11 12">
    <name type="scientific">Novosphingobium silvae</name>
    <dbReference type="NCBI Taxonomy" id="2692619"/>
    <lineage>
        <taxon>Bacteria</taxon>
        <taxon>Pseudomonadati</taxon>
        <taxon>Pseudomonadota</taxon>
        <taxon>Alphaproteobacteria</taxon>
        <taxon>Sphingomonadales</taxon>
        <taxon>Sphingomonadaceae</taxon>
        <taxon>Novosphingobium</taxon>
    </lineage>
</organism>
<comment type="similarity">
    <text evidence="2 9">Belongs to the CN hydrolase family. Apolipoprotein N-acyltransferase subfamily.</text>
</comment>
<keyword evidence="11" id="KW-0449">Lipoprotein</keyword>
<evidence type="ECO:0000256" key="6">
    <source>
        <dbReference type="ARBA" id="ARBA00022989"/>
    </source>
</evidence>
<feature type="domain" description="CN hydrolase" evidence="10">
    <location>
        <begin position="275"/>
        <end position="534"/>
    </location>
</feature>
<keyword evidence="8 9" id="KW-0012">Acyltransferase</keyword>
<keyword evidence="3 9" id="KW-1003">Cell membrane</keyword>
<reference evidence="11 12" key="1">
    <citation type="submission" date="2019-12" db="EMBL/GenBank/DDBJ databases">
        <authorList>
            <person name="Feng G."/>
            <person name="Zhu H."/>
        </authorList>
    </citation>
    <scope>NUCLEOTIDE SEQUENCE [LARGE SCALE GENOMIC DNA]</scope>
    <source>
        <strain evidence="11 12">FGD1</strain>
    </source>
</reference>
<keyword evidence="7 9" id="KW-0472">Membrane</keyword>
<feature type="transmembrane region" description="Helical" evidence="9">
    <location>
        <begin position="152"/>
        <end position="177"/>
    </location>
</feature>
<dbReference type="Pfam" id="PF20154">
    <property type="entry name" value="LNT_N"/>
    <property type="match status" value="1"/>
</dbReference>
<dbReference type="RefSeq" id="WP_160984109.1">
    <property type="nucleotide sequence ID" value="NZ_WVTD01000001.1"/>
</dbReference>
<dbReference type="Pfam" id="PF00795">
    <property type="entry name" value="CN_hydrolase"/>
    <property type="match status" value="1"/>
</dbReference>
<evidence type="ECO:0000256" key="3">
    <source>
        <dbReference type="ARBA" id="ARBA00022475"/>
    </source>
</evidence>